<feature type="domain" description="Soluble ligand binding" evidence="4">
    <location>
        <begin position="122"/>
        <end position="167"/>
    </location>
</feature>
<dbReference type="Gene3D" id="3.10.560.10">
    <property type="entry name" value="Outer membrane lipoprotein wza domain like"/>
    <property type="match status" value="1"/>
</dbReference>
<accession>A0A285D534</accession>
<dbReference type="Pfam" id="PF02563">
    <property type="entry name" value="Poly_export"/>
    <property type="match status" value="1"/>
</dbReference>
<dbReference type="PANTHER" id="PTHR33619:SF3">
    <property type="entry name" value="POLYSACCHARIDE EXPORT PROTEIN GFCE-RELATED"/>
    <property type="match status" value="1"/>
</dbReference>
<keyword evidence="1 2" id="KW-0732">Signal</keyword>
<protein>
    <submittedName>
        <fullName evidence="5">Polysaccharide export outer membrane protein</fullName>
    </submittedName>
</protein>
<proteinExistence type="predicted"/>
<reference evidence="6" key="1">
    <citation type="submission" date="2017-08" db="EMBL/GenBank/DDBJ databases">
        <authorList>
            <person name="Varghese N."/>
            <person name="Submissions S."/>
        </authorList>
    </citation>
    <scope>NUCLEOTIDE SEQUENCE [LARGE SCALE GENOMIC DNA]</scope>
    <source>
        <strain evidence="6">JA234</strain>
    </source>
</reference>
<organism evidence="5 6">
    <name type="scientific">Cereibacter ovatus</name>
    <dbReference type="NCBI Taxonomy" id="439529"/>
    <lineage>
        <taxon>Bacteria</taxon>
        <taxon>Pseudomonadati</taxon>
        <taxon>Pseudomonadota</taxon>
        <taxon>Alphaproteobacteria</taxon>
        <taxon>Rhodobacterales</taxon>
        <taxon>Paracoccaceae</taxon>
        <taxon>Cereibacter</taxon>
    </lineage>
</organism>
<feature type="chain" id="PRO_5013171084" evidence="2">
    <location>
        <begin position="21"/>
        <end position="205"/>
    </location>
</feature>
<evidence type="ECO:0000313" key="6">
    <source>
        <dbReference type="Proteomes" id="UP000219467"/>
    </source>
</evidence>
<dbReference type="InterPro" id="IPR019554">
    <property type="entry name" value="Soluble_ligand-bd"/>
</dbReference>
<sequence length="205" mass="21407">MKKVLLAIFGFVLLAGAAAAQSDYRIKSGDTIAVEVLEDQQLNRSLLVLPDGTVNFPFAGTIRAGGQTVDEVRQAIASGIAGNFASPPTVFVTVSGLRPEPPPVAGTAGVAATGPVIGIYFLGEVKTPGRQAVAPGTTFLQAVALSGGFTPFAATKRIQLRRTVEGVPKVYSINYRALSNGAALAQDIVLQEGDVILTPERRLFE</sequence>
<dbReference type="AlphaFoldDB" id="A0A285D534"/>
<dbReference type="Gene3D" id="3.30.1950.10">
    <property type="entry name" value="wza like domain"/>
    <property type="match status" value="1"/>
</dbReference>
<dbReference type="EMBL" id="OAOQ01000021">
    <property type="protein sequence ID" value="SNX74273.1"/>
    <property type="molecule type" value="Genomic_DNA"/>
</dbReference>
<dbReference type="Proteomes" id="UP000219467">
    <property type="component" value="Unassembled WGS sequence"/>
</dbReference>
<dbReference type="InterPro" id="IPR003715">
    <property type="entry name" value="Poly_export_N"/>
</dbReference>
<feature type="domain" description="Polysaccharide export protein N-terminal" evidence="3">
    <location>
        <begin position="19"/>
        <end position="94"/>
    </location>
</feature>
<evidence type="ECO:0000259" key="4">
    <source>
        <dbReference type="Pfam" id="PF10531"/>
    </source>
</evidence>
<dbReference type="Pfam" id="PF10531">
    <property type="entry name" value="SLBB"/>
    <property type="match status" value="1"/>
</dbReference>
<evidence type="ECO:0000259" key="3">
    <source>
        <dbReference type="Pfam" id="PF02563"/>
    </source>
</evidence>
<evidence type="ECO:0000313" key="5">
    <source>
        <dbReference type="EMBL" id="SNX74273.1"/>
    </source>
</evidence>
<gene>
    <name evidence="5" type="ORF">SAMN05878503_12113</name>
</gene>
<evidence type="ECO:0000256" key="2">
    <source>
        <dbReference type="SAM" id="SignalP"/>
    </source>
</evidence>
<dbReference type="OrthoDB" id="197007at2"/>
<dbReference type="InterPro" id="IPR049712">
    <property type="entry name" value="Poly_export"/>
</dbReference>
<evidence type="ECO:0000256" key="1">
    <source>
        <dbReference type="ARBA" id="ARBA00022729"/>
    </source>
</evidence>
<keyword evidence="6" id="KW-1185">Reference proteome</keyword>
<dbReference type="PANTHER" id="PTHR33619">
    <property type="entry name" value="POLYSACCHARIDE EXPORT PROTEIN GFCE-RELATED"/>
    <property type="match status" value="1"/>
</dbReference>
<dbReference type="GO" id="GO:0015159">
    <property type="term" value="F:polysaccharide transmembrane transporter activity"/>
    <property type="evidence" value="ECO:0007669"/>
    <property type="project" value="InterPro"/>
</dbReference>
<feature type="signal peptide" evidence="2">
    <location>
        <begin position="1"/>
        <end position="20"/>
    </location>
</feature>
<dbReference type="RefSeq" id="WP_097031620.1">
    <property type="nucleotide sequence ID" value="NZ_OAOQ01000021.1"/>
</dbReference>
<name>A0A285D534_9RHOB</name>